<evidence type="ECO:0000313" key="1">
    <source>
        <dbReference type="EMBL" id="GJS76842.1"/>
    </source>
</evidence>
<proteinExistence type="predicted"/>
<keyword evidence="2" id="KW-1185">Reference proteome</keyword>
<reference evidence="1" key="1">
    <citation type="journal article" date="2022" name="Int. J. Mol. Sci.">
        <title>Draft Genome of Tanacetum Coccineum: Genomic Comparison of Closely Related Tanacetum-Family Plants.</title>
        <authorList>
            <person name="Yamashiro T."/>
            <person name="Shiraishi A."/>
            <person name="Nakayama K."/>
            <person name="Satake H."/>
        </authorList>
    </citation>
    <scope>NUCLEOTIDE SEQUENCE</scope>
</reference>
<reference evidence="1" key="2">
    <citation type="submission" date="2022-01" db="EMBL/GenBank/DDBJ databases">
        <authorList>
            <person name="Yamashiro T."/>
            <person name="Shiraishi A."/>
            <person name="Satake H."/>
            <person name="Nakayama K."/>
        </authorList>
    </citation>
    <scope>NUCLEOTIDE SEQUENCE</scope>
</reference>
<dbReference type="Proteomes" id="UP001151760">
    <property type="component" value="Unassembled WGS sequence"/>
</dbReference>
<gene>
    <name evidence="1" type="ORF">Tco_0726723</name>
</gene>
<dbReference type="EMBL" id="BQNB010010406">
    <property type="protein sequence ID" value="GJS76842.1"/>
    <property type="molecule type" value="Genomic_DNA"/>
</dbReference>
<comment type="caution">
    <text evidence="1">The sequence shown here is derived from an EMBL/GenBank/DDBJ whole genome shotgun (WGS) entry which is preliminary data.</text>
</comment>
<evidence type="ECO:0000313" key="2">
    <source>
        <dbReference type="Proteomes" id="UP001151760"/>
    </source>
</evidence>
<accession>A0ABQ4YIW8</accession>
<name>A0ABQ4YIW8_9ASTR</name>
<sequence length="119" mass="13454">MPLRRKGAPFRTLEISLQTKRVRAQGSSDIDLAPWVIMVLIGCFCCAGFDDPYETGIVVMVEQMNDLFVVVIDDVLDTLVSMIGESELVELCWPQMQEDLSIVHASSEFRFHVPHVVRD</sequence>
<protein>
    <submittedName>
        <fullName evidence="1">Uncharacterized protein</fullName>
    </submittedName>
</protein>
<organism evidence="1 2">
    <name type="scientific">Tanacetum coccineum</name>
    <dbReference type="NCBI Taxonomy" id="301880"/>
    <lineage>
        <taxon>Eukaryota</taxon>
        <taxon>Viridiplantae</taxon>
        <taxon>Streptophyta</taxon>
        <taxon>Embryophyta</taxon>
        <taxon>Tracheophyta</taxon>
        <taxon>Spermatophyta</taxon>
        <taxon>Magnoliopsida</taxon>
        <taxon>eudicotyledons</taxon>
        <taxon>Gunneridae</taxon>
        <taxon>Pentapetalae</taxon>
        <taxon>asterids</taxon>
        <taxon>campanulids</taxon>
        <taxon>Asterales</taxon>
        <taxon>Asteraceae</taxon>
        <taxon>Asteroideae</taxon>
        <taxon>Anthemideae</taxon>
        <taxon>Anthemidinae</taxon>
        <taxon>Tanacetum</taxon>
    </lineage>
</organism>